<proteinExistence type="predicted"/>
<protein>
    <submittedName>
        <fullName evidence="1">Uncharacterized protein</fullName>
    </submittedName>
</protein>
<reference evidence="1 2" key="1">
    <citation type="journal article" date="2019" name="Commun. Biol.">
        <title>The bagworm genome reveals a unique fibroin gene that provides high tensile strength.</title>
        <authorList>
            <person name="Kono N."/>
            <person name="Nakamura H."/>
            <person name="Ohtoshi R."/>
            <person name="Tomita M."/>
            <person name="Numata K."/>
            <person name="Arakawa K."/>
        </authorList>
    </citation>
    <scope>NUCLEOTIDE SEQUENCE [LARGE SCALE GENOMIC DNA]</scope>
</reference>
<evidence type="ECO:0000313" key="1">
    <source>
        <dbReference type="EMBL" id="GBP31474.1"/>
    </source>
</evidence>
<dbReference type="OrthoDB" id="6964912at2759"/>
<accession>A0A4C1V0A7</accession>
<dbReference type="Proteomes" id="UP000299102">
    <property type="component" value="Unassembled WGS sequence"/>
</dbReference>
<dbReference type="AlphaFoldDB" id="A0A4C1V0A7"/>
<keyword evidence="2" id="KW-1185">Reference proteome</keyword>
<evidence type="ECO:0000313" key="2">
    <source>
        <dbReference type="Proteomes" id="UP000299102"/>
    </source>
</evidence>
<gene>
    <name evidence="1" type="ORF">EVAR_17965_1</name>
</gene>
<dbReference type="EMBL" id="BGZK01000246">
    <property type="protein sequence ID" value="GBP31474.1"/>
    <property type="molecule type" value="Genomic_DNA"/>
</dbReference>
<sequence length="151" mass="16482">MGRRGVARTPHVCALFICTTRRPKVCTAARQRGFLEQRHHTFPLAARPLKQKRCAPTSMAGFPRLLRQYRNCPGKHGKGNGSPRPATVTIHNLLRSRTSVCADHAHDGFVDGDEFRSTSDVGLDARPVELAAAPLSAIALALHLTARGSRI</sequence>
<organism evidence="1 2">
    <name type="scientific">Eumeta variegata</name>
    <name type="common">Bagworm moth</name>
    <name type="synonym">Eumeta japonica</name>
    <dbReference type="NCBI Taxonomy" id="151549"/>
    <lineage>
        <taxon>Eukaryota</taxon>
        <taxon>Metazoa</taxon>
        <taxon>Ecdysozoa</taxon>
        <taxon>Arthropoda</taxon>
        <taxon>Hexapoda</taxon>
        <taxon>Insecta</taxon>
        <taxon>Pterygota</taxon>
        <taxon>Neoptera</taxon>
        <taxon>Endopterygota</taxon>
        <taxon>Lepidoptera</taxon>
        <taxon>Glossata</taxon>
        <taxon>Ditrysia</taxon>
        <taxon>Tineoidea</taxon>
        <taxon>Psychidae</taxon>
        <taxon>Oiketicinae</taxon>
        <taxon>Eumeta</taxon>
    </lineage>
</organism>
<comment type="caution">
    <text evidence="1">The sequence shown here is derived from an EMBL/GenBank/DDBJ whole genome shotgun (WGS) entry which is preliminary data.</text>
</comment>
<name>A0A4C1V0A7_EUMVA</name>